<proteinExistence type="predicted"/>
<dbReference type="Gene3D" id="3.40.50.300">
    <property type="entry name" value="P-loop containing nucleotide triphosphate hydrolases"/>
    <property type="match status" value="1"/>
</dbReference>
<dbReference type="AlphaFoldDB" id="A0A1I4YGL8"/>
<gene>
    <name evidence="2" type="ORF">SAMN05660413_00714</name>
</gene>
<dbReference type="InterPro" id="IPR027417">
    <property type="entry name" value="P-loop_NTPase"/>
</dbReference>
<dbReference type="Pfam" id="PF13521">
    <property type="entry name" value="AAA_28"/>
    <property type="match status" value="1"/>
</dbReference>
<dbReference type="Proteomes" id="UP000199153">
    <property type="component" value="Unassembled WGS sequence"/>
</dbReference>
<evidence type="ECO:0000259" key="1">
    <source>
        <dbReference type="Pfam" id="PF13521"/>
    </source>
</evidence>
<dbReference type="STRING" id="287099.SAMN05660413_00714"/>
<dbReference type="InterPro" id="IPR038727">
    <property type="entry name" value="NadR/Ttd14_AAA_dom"/>
</dbReference>
<protein>
    <submittedName>
        <fullName evidence="2">Predicted ATPase</fullName>
    </submittedName>
</protein>
<dbReference type="EMBL" id="FOVL01000003">
    <property type="protein sequence ID" value="SFN37122.1"/>
    <property type="molecule type" value="Genomic_DNA"/>
</dbReference>
<sequence length="179" mass="20769">MKTKKIVITGGPGTGKSSIIRMLEAQGHECLHEISRQVTLEAQKQGIDQLFLDKPLLFSEKLLEGRIVQHKEADMLPATTVFIDRGIPDVLAYMEYFKTSYPSDFIEACKNHLYDKIFILPPWPEIYVSDNERYESFNESRRISSYLVETYKNYGYTPIEVPKIPVRERSEFILKTIDE</sequence>
<reference evidence="2 3" key="1">
    <citation type="submission" date="2016-10" db="EMBL/GenBank/DDBJ databases">
        <authorList>
            <person name="de Groot N.N."/>
        </authorList>
    </citation>
    <scope>NUCLEOTIDE SEQUENCE [LARGE SCALE GENOMIC DNA]</scope>
    <source>
        <strain evidence="2 3">DSM 17794</strain>
    </source>
</reference>
<dbReference type="OrthoDB" id="5638848at2"/>
<accession>A0A1I4YGL8</accession>
<keyword evidence="3" id="KW-1185">Reference proteome</keyword>
<evidence type="ECO:0000313" key="3">
    <source>
        <dbReference type="Proteomes" id="UP000199153"/>
    </source>
</evidence>
<dbReference type="SUPFAM" id="SSF52540">
    <property type="entry name" value="P-loop containing nucleoside triphosphate hydrolases"/>
    <property type="match status" value="1"/>
</dbReference>
<evidence type="ECO:0000313" key="2">
    <source>
        <dbReference type="EMBL" id="SFN37122.1"/>
    </source>
</evidence>
<dbReference type="RefSeq" id="WP_093405972.1">
    <property type="nucleotide sequence ID" value="NZ_FOVL01000003.1"/>
</dbReference>
<name>A0A1I4YGL8_9FLAO</name>
<feature type="domain" description="NadR/Ttd14 AAA" evidence="1">
    <location>
        <begin position="5"/>
        <end position="169"/>
    </location>
</feature>
<organism evidence="2 3">
    <name type="scientific">Salegentibacter flavus</name>
    <dbReference type="NCBI Taxonomy" id="287099"/>
    <lineage>
        <taxon>Bacteria</taxon>
        <taxon>Pseudomonadati</taxon>
        <taxon>Bacteroidota</taxon>
        <taxon>Flavobacteriia</taxon>
        <taxon>Flavobacteriales</taxon>
        <taxon>Flavobacteriaceae</taxon>
        <taxon>Salegentibacter</taxon>
    </lineage>
</organism>